<keyword evidence="4 7" id="KW-0472">Membrane</keyword>
<feature type="region of interest" description="Disordered" evidence="6">
    <location>
        <begin position="1"/>
        <end position="27"/>
    </location>
</feature>
<evidence type="ECO:0000256" key="2">
    <source>
        <dbReference type="ARBA" id="ARBA00022692"/>
    </source>
</evidence>
<dbReference type="NCBIfam" id="TIGR02228">
    <property type="entry name" value="sigpep_I_arch"/>
    <property type="match status" value="1"/>
</dbReference>
<dbReference type="EMBL" id="JBHSMD010000011">
    <property type="protein sequence ID" value="MFC5495826.1"/>
    <property type="molecule type" value="Genomic_DNA"/>
</dbReference>
<comment type="subcellular location">
    <subcellularLocation>
        <location evidence="1">Membrane</location>
    </subcellularLocation>
</comment>
<dbReference type="InterPro" id="IPR036286">
    <property type="entry name" value="LexA/Signal_pep-like_sf"/>
</dbReference>
<dbReference type="GO" id="GO:0009003">
    <property type="term" value="F:signal peptidase activity"/>
    <property type="evidence" value="ECO:0007669"/>
    <property type="project" value="UniProtKB-EC"/>
</dbReference>
<name>A0ABW0N573_9ACTN</name>
<feature type="transmembrane region" description="Helical" evidence="7">
    <location>
        <begin position="177"/>
        <end position="195"/>
    </location>
</feature>
<evidence type="ECO:0000256" key="3">
    <source>
        <dbReference type="ARBA" id="ARBA00022989"/>
    </source>
</evidence>
<keyword evidence="2 7" id="KW-0812">Transmembrane</keyword>
<feature type="compositionally biased region" description="Low complexity" evidence="6">
    <location>
        <begin position="12"/>
        <end position="27"/>
    </location>
</feature>
<evidence type="ECO:0000313" key="9">
    <source>
        <dbReference type="Proteomes" id="UP001595956"/>
    </source>
</evidence>
<feature type="transmembrane region" description="Helical" evidence="7">
    <location>
        <begin position="37"/>
        <end position="63"/>
    </location>
</feature>
<evidence type="ECO:0000313" key="8">
    <source>
        <dbReference type="EMBL" id="MFC5495826.1"/>
    </source>
</evidence>
<evidence type="ECO:0000256" key="4">
    <source>
        <dbReference type="ARBA" id="ARBA00023136"/>
    </source>
</evidence>
<dbReference type="Proteomes" id="UP001595956">
    <property type="component" value="Unassembled WGS sequence"/>
</dbReference>
<gene>
    <name evidence="8" type="ORF">ACFPKY_22155</name>
</gene>
<dbReference type="EC" id="3.4.21.89" evidence="5"/>
<evidence type="ECO:0000256" key="6">
    <source>
        <dbReference type="SAM" id="MobiDB-lite"/>
    </source>
</evidence>
<keyword evidence="8" id="KW-0378">Hydrolase</keyword>
<dbReference type="SUPFAM" id="SSF51306">
    <property type="entry name" value="LexA/Signal peptidase"/>
    <property type="match status" value="1"/>
</dbReference>
<dbReference type="InterPro" id="IPR001733">
    <property type="entry name" value="Peptidase_S26B"/>
</dbReference>
<keyword evidence="9" id="KW-1185">Reference proteome</keyword>
<organism evidence="8 9">
    <name type="scientific">Nocardioides caricicola</name>
    <dbReference type="NCBI Taxonomy" id="634770"/>
    <lineage>
        <taxon>Bacteria</taxon>
        <taxon>Bacillati</taxon>
        <taxon>Actinomycetota</taxon>
        <taxon>Actinomycetes</taxon>
        <taxon>Propionibacteriales</taxon>
        <taxon>Nocardioidaceae</taxon>
        <taxon>Nocardioides</taxon>
    </lineage>
</organism>
<dbReference type="RefSeq" id="WP_345182436.1">
    <property type="nucleotide sequence ID" value="NZ_BAABFQ010000010.1"/>
</dbReference>
<reference evidence="9" key="1">
    <citation type="journal article" date="2019" name="Int. J. Syst. Evol. Microbiol.">
        <title>The Global Catalogue of Microorganisms (GCM) 10K type strain sequencing project: providing services to taxonomists for standard genome sequencing and annotation.</title>
        <authorList>
            <consortium name="The Broad Institute Genomics Platform"/>
            <consortium name="The Broad Institute Genome Sequencing Center for Infectious Disease"/>
            <person name="Wu L."/>
            <person name="Ma J."/>
        </authorList>
    </citation>
    <scope>NUCLEOTIDE SEQUENCE [LARGE SCALE GENOMIC DNA]</scope>
    <source>
        <strain evidence="9">KACC 13778</strain>
    </source>
</reference>
<dbReference type="CDD" id="cd06530">
    <property type="entry name" value="S26_SPase_I"/>
    <property type="match status" value="1"/>
</dbReference>
<sequence length="212" mass="22456">MSSTVVARHRATAPAAPRKTAGAPTAGRRAVRVARRVVSLFGNLMMLACAAAFLAIAVGPHLFDYRTSTMLTGSMAPGIEVGDMVVTAPRPTADLAVGDVISYQIPVEDHRVETHRVATVKRLADGTTAITTKGDANENVDPWVAIISSDTVYEVQTVVPKVGTAIRVLRAPIVQDGILWVALGGVMVLGLSMIWGKKPDMSDTDEGPREQS</sequence>
<keyword evidence="3 7" id="KW-1133">Transmembrane helix</keyword>
<proteinExistence type="predicted"/>
<evidence type="ECO:0000256" key="5">
    <source>
        <dbReference type="NCBIfam" id="TIGR02228"/>
    </source>
</evidence>
<dbReference type="InterPro" id="IPR019533">
    <property type="entry name" value="Peptidase_S26"/>
</dbReference>
<evidence type="ECO:0000256" key="7">
    <source>
        <dbReference type="SAM" id="Phobius"/>
    </source>
</evidence>
<comment type="caution">
    <text evidence="8">The sequence shown here is derived from an EMBL/GenBank/DDBJ whole genome shotgun (WGS) entry which is preliminary data.</text>
</comment>
<accession>A0ABW0N573</accession>
<evidence type="ECO:0000256" key="1">
    <source>
        <dbReference type="ARBA" id="ARBA00004370"/>
    </source>
</evidence>
<protein>
    <recommendedName>
        <fullName evidence="5">Signal peptidase I</fullName>
        <ecNumber evidence="5">3.4.21.89</ecNumber>
    </recommendedName>
</protein>